<evidence type="ECO:0000256" key="3">
    <source>
        <dbReference type="ARBA" id="ARBA00022690"/>
    </source>
</evidence>
<accession>A0AAE1NW04</accession>
<proteinExistence type="predicted"/>
<protein>
    <recommendedName>
        <fullName evidence="6">Kazal-like domain-containing protein</fullName>
    </recommendedName>
</protein>
<evidence type="ECO:0000256" key="1">
    <source>
        <dbReference type="ARBA" id="ARBA00004613"/>
    </source>
</evidence>
<feature type="signal peptide" evidence="5">
    <location>
        <begin position="1"/>
        <end position="19"/>
    </location>
</feature>
<keyword evidence="8" id="KW-1185">Reference proteome</keyword>
<evidence type="ECO:0000256" key="5">
    <source>
        <dbReference type="SAM" id="SignalP"/>
    </source>
</evidence>
<dbReference type="Proteomes" id="UP001292094">
    <property type="component" value="Unassembled WGS sequence"/>
</dbReference>
<dbReference type="SMART" id="SM00280">
    <property type="entry name" value="KAZAL"/>
    <property type="match status" value="1"/>
</dbReference>
<dbReference type="EMBL" id="JAWZYT010003909">
    <property type="protein sequence ID" value="KAK4296182.1"/>
    <property type="molecule type" value="Genomic_DNA"/>
</dbReference>
<dbReference type="SUPFAM" id="SSF100895">
    <property type="entry name" value="Kazal-type serine protease inhibitors"/>
    <property type="match status" value="1"/>
</dbReference>
<evidence type="ECO:0000313" key="8">
    <source>
        <dbReference type="Proteomes" id="UP001292094"/>
    </source>
</evidence>
<keyword evidence="3" id="KW-0646">Protease inhibitor</keyword>
<dbReference type="PROSITE" id="PS51465">
    <property type="entry name" value="KAZAL_2"/>
    <property type="match status" value="1"/>
</dbReference>
<dbReference type="InterPro" id="IPR002350">
    <property type="entry name" value="Kazal_dom"/>
</dbReference>
<reference evidence="7" key="1">
    <citation type="submission" date="2023-11" db="EMBL/GenBank/DDBJ databases">
        <title>Genome assemblies of two species of porcelain crab, Petrolisthes cinctipes and Petrolisthes manimaculis (Anomura: Porcellanidae).</title>
        <authorList>
            <person name="Angst P."/>
        </authorList>
    </citation>
    <scope>NUCLEOTIDE SEQUENCE</scope>
    <source>
        <strain evidence="7">PB745_02</strain>
        <tissue evidence="7">Gill</tissue>
    </source>
</reference>
<evidence type="ECO:0000256" key="4">
    <source>
        <dbReference type="ARBA" id="ARBA00023157"/>
    </source>
</evidence>
<name>A0AAE1NW04_9EUCA</name>
<keyword evidence="2" id="KW-0964">Secreted</keyword>
<dbReference type="PANTHER" id="PTHR21312:SF28">
    <property type="entry name" value="OVOINHIBITOR-RELATED"/>
    <property type="match status" value="1"/>
</dbReference>
<dbReference type="Gene3D" id="3.30.60.30">
    <property type="match status" value="1"/>
</dbReference>
<dbReference type="InterPro" id="IPR036058">
    <property type="entry name" value="Kazal_dom_sf"/>
</dbReference>
<evidence type="ECO:0000259" key="6">
    <source>
        <dbReference type="PROSITE" id="PS51465"/>
    </source>
</evidence>
<dbReference type="GO" id="GO:0030414">
    <property type="term" value="F:peptidase inhibitor activity"/>
    <property type="evidence" value="ECO:0007669"/>
    <property type="project" value="UniProtKB-KW"/>
</dbReference>
<keyword evidence="5" id="KW-0732">Signal</keyword>
<dbReference type="GO" id="GO:0005576">
    <property type="term" value="C:extracellular region"/>
    <property type="evidence" value="ECO:0007669"/>
    <property type="project" value="UniProtKB-SubCell"/>
</dbReference>
<gene>
    <name evidence="7" type="ORF">Pmani_031295</name>
</gene>
<feature type="domain" description="Kazal-like" evidence="6">
    <location>
        <begin position="13"/>
        <end position="70"/>
    </location>
</feature>
<feature type="chain" id="PRO_5041932104" description="Kazal-like domain-containing protein" evidence="5">
    <location>
        <begin position="20"/>
        <end position="163"/>
    </location>
</feature>
<evidence type="ECO:0000256" key="2">
    <source>
        <dbReference type="ARBA" id="ARBA00022525"/>
    </source>
</evidence>
<comment type="subcellular location">
    <subcellularLocation>
        <location evidence="1">Secreted</location>
    </subcellularLocation>
</comment>
<sequence length="163" mass="17835">MTLTAKVVSLFSLAFTARCQSDCDFGCSGVWDPVCGTDGITYSNLCSLQHADCKSDDDIILTQQEGECQPPIQEALPWCLPEVMMKECSLATYSPVCELTTSTTYTSTCHLCQAQYQAQAAGENIVYIIDHLEGLEQICHCTPATCYPNSATNIHSNTNTRED</sequence>
<keyword evidence="4" id="KW-1015">Disulfide bond</keyword>
<comment type="caution">
    <text evidence="7">The sequence shown here is derived from an EMBL/GenBank/DDBJ whole genome shotgun (WGS) entry which is preliminary data.</text>
</comment>
<dbReference type="PANTHER" id="PTHR21312">
    <property type="entry name" value="SERINE PROTEASE INHIBITOR"/>
    <property type="match status" value="1"/>
</dbReference>
<dbReference type="Pfam" id="PF07648">
    <property type="entry name" value="Kazal_2"/>
    <property type="match status" value="2"/>
</dbReference>
<evidence type="ECO:0000313" key="7">
    <source>
        <dbReference type="EMBL" id="KAK4296182.1"/>
    </source>
</evidence>
<dbReference type="AlphaFoldDB" id="A0AAE1NW04"/>
<organism evidence="7 8">
    <name type="scientific">Petrolisthes manimaculis</name>
    <dbReference type="NCBI Taxonomy" id="1843537"/>
    <lineage>
        <taxon>Eukaryota</taxon>
        <taxon>Metazoa</taxon>
        <taxon>Ecdysozoa</taxon>
        <taxon>Arthropoda</taxon>
        <taxon>Crustacea</taxon>
        <taxon>Multicrustacea</taxon>
        <taxon>Malacostraca</taxon>
        <taxon>Eumalacostraca</taxon>
        <taxon>Eucarida</taxon>
        <taxon>Decapoda</taxon>
        <taxon>Pleocyemata</taxon>
        <taxon>Anomura</taxon>
        <taxon>Galatheoidea</taxon>
        <taxon>Porcellanidae</taxon>
        <taxon>Petrolisthes</taxon>
    </lineage>
</organism>